<feature type="region of interest" description="Disordered" evidence="2">
    <location>
        <begin position="108"/>
        <end position="175"/>
    </location>
</feature>
<comment type="caution">
    <text evidence="3">The sequence shown here is derived from an EMBL/GenBank/DDBJ whole genome shotgun (WGS) entry which is preliminary data.</text>
</comment>
<dbReference type="EMBL" id="JAUCMV010000004">
    <property type="protein sequence ID" value="KAK0406423.1"/>
    <property type="molecule type" value="Genomic_DNA"/>
</dbReference>
<evidence type="ECO:0000313" key="3">
    <source>
        <dbReference type="EMBL" id="KAK0406423.1"/>
    </source>
</evidence>
<gene>
    <name evidence="3" type="ORF">QR680_018564</name>
</gene>
<dbReference type="AlphaFoldDB" id="A0AA39HKG1"/>
<feature type="coiled-coil region" evidence="1">
    <location>
        <begin position="257"/>
        <end position="291"/>
    </location>
</feature>
<proteinExistence type="predicted"/>
<accession>A0AA39HKG1</accession>
<evidence type="ECO:0000313" key="4">
    <source>
        <dbReference type="Proteomes" id="UP001175271"/>
    </source>
</evidence>
<keyword evidence="1" id="KW-0175">Coiled coil</keyword>
<keyword evidence="4" id="KW-1185">Reference proteome</keyword>
<organism evidence="3 4">
    <name type="scientific">Steinernema hermaphroditum</name>
    <dbReference type="NCBI Taxonomy" id="289476"/>
    <lineage>
        <taxon>Eukaryota</taxon>
        <taxon>Metazoa</taxon>
        <taxon>Ecdysozoa</taxon>
        <taxon>Nematoda</taxon>
        <taxon>Chromadorea</taxon>
        <taxon>Rhabditida</taxon>
        <taxon>Tylenchina</taxon>
        <taxon>Panagrolaimomorpha</taxon>
        <taxon>Strongyloidoidea</taxon>
        <taxon>Steinernematidae</taxon>
        <taxon>Steinernema</taxon>
    </lineage>
</organism>
<feature type="compositionally biased region" description="Polar residues" evidence="2">
    <location>
        <begin position="139"/>
        <end position="148"/>
    </location>
</feature>
<protein>
    <submittedName>
        <fullName evidence="3">Uncharacterized protein</fullName>
    </submittedName>
</protein>
<sequence length="527" mass="58575">MIKSRNGAKKQQQQQQRRPSDAQGAPQPPAEPLIDNRPRRPKACVGDGELLRIPANAASPATSVAAASSSGEARPVFRLIRSSTGAGNSAATSAAVVTTTAAMKRRLPVSVSPGSAQVSQRGVGDTATPPKRILIRKAPQSTVSSPPQQVAAPEPSSSSAHTEGGVGGNESDSQHDEIIDVMGGLEETLDMDRKPLHVSGSPRVRVHRQRFEDELDDETRNDPQAAALANSYNELAACLKRNPLSGSPNTEAMIEQLTAANVALREVRKQNEQLTKKNEIYSSKLKQMESLLMDRNLRLKKLLSDNLRMGARLRRMESEVGVDRVKELFERFHLLSNLGERKKPMQHILEARYFESIRHGPANVNLSEWLLRQKGKFQRQRVSRPRSAFGAPHLRLFEVERYTIGRFVARQPTERGWKNYVKTNFVKRTIQFRASSPFFLRVQNRIQVYSQSWCPETNSALLVDALSDVIDPTRGEMFGEPTHAMKMNAEAAANENYYDNEGSKKPTADDASRQNDACMIHLQTSDR</sequence>
<reference evidence="3" key="1">
    <citation type="submission" date="2023-06" db="EMBL/GenBank/DDBJ databases">
        <title>Genomic analysis of the entomopathogenic nematode Steinernema hermaphroditum.</title>
        <authorList>
            <person name="Schwarz E.M."/>
            <person name="Heppert J.K."/>
            <person name="Baniya A."/>
            <person name="Schwartz H.T."/>
            <person name="Tan C.-H."/>
            <person name="Antoshechkin I."/>
            <person name="Sternberg P.W."/>
            <person name="Goodrich-Blair H."/>
            <person name="Dillman A.R."/>
        </authorList>
    </citation>
    <scope>NUCLEOTIDE SEQUENCE</scope>
    <source>
        <strain evidence="3">PS9179</strain>
        <tissue evidence="3">Whole animal</tissue>
    </source>
</reference>
<evidence type="ECO:0000256" key="1">
    <source>
        <dbReference type="SAM" id="Coils"/>
    </source>
</evidence>
<name>A0AA39HKG1_9BILA</name>
<feature type="region of interest" description="Disordered" evidence="2">
    <location>
        <begin position="1"/>
        <end position="44"/>
    </location>
</feature>
<dbReference type="Proteomes" id="UP001175271">
    <property type="component" value="Unassembled WGS sequence"/>
</dbReference>
<evidence type="ECO:0000256" key="2">
    <source>
        <dbReference type="SAM" id="MobiDB-lite"/>
    </source>
</evidence>